<keyword evidence="2" id="KW-0732">Signal</keyword>
<dbReference type="SUPFAM" id="SSF81901">
    <property type="entry name" value="HCP-like"/>
    <property type="match status" value="1"/>
</dbReference>
<evidence type="ECO:0000313" key="4">
    <source>
        <dbReference type="EMBL" id="MYN05213.1"/>
    </source>
</evidence>
<dbReference type="InterPro" id="IPR023346">
    <property type="entry name" value="Lysozyme-like_dom_sf"/>
</dbReference>
<feature type="domain" description="Transglycosylase SLT" evidence="3">
    <location>
        <begin position="145"/>
        <end position="239"/>
    </location>
</feature>
<organism evidence="4 5">
    <name type="scientific">Pseudoduganella guangdongensis</name>
    <dbReference type="NCBI Taxonomy" id="2692179"/>
    <lineage>
        <taxon>Bacteria</taxon>
        <taxon>Pseudomonadati</taxon>
        <taxon>Pseudomonadota</taxon>
        <taxon>Betaproteobacteria</taxon>
        <taxon>Burkholderiales</taxon>
        <taxon>Oxalobacteraceae</taxon>
        <taxon>Telluria group</taxon>
        <taxon>Pseudoduganella</taxon>
    </lineage>
</organism>
<accession>A0A6N9HPQ8</accession>
<evidence type="ECO:0000259" key="3">
    <source>
        <dbReference type="Pfam" id="PF01464"/>
    </source>
</evidence>
<gene>
    <name evidence="4" type="ORF">GTP41_24260</name>
</gene>
<feature type="signal peptide" evidence="2">
    <location>
        <begin position="1"/>
        <end position="21"/>
    </location>
</feature>
<dbReference type="Gene3D" id="1.25.40.10">
    <property type="entry name" value="Tetratricopeptide repeat domain"/>
    <property type="match status" value="1"/>
</dbReference>
<comment type="caution">
    <text evidence="4">The sequence shown here is derived from an EMBL/GenBank/DDBJ whole genome shotgun (WGS) entry which is preliminary data.</text>
</comment>
<dbReference type="InterPro" id="IPR008258">
    <property type="entry name" value="Transglycosylase_SLT_dom_1"/>
</dbReference>
<feature type="chain" id="PRO_5027048142" evidence="2">
    <location>
        <begin position="22"/>
        <end position="282"/>
    </location>
</feature>
<dbReference type="SMART" id="SM00671">
    <property type="entry name" value="SEL1"/>
    <property type="match status" value="2"/>
</dbReference>
<dbReference type="InterPro" id="IPR011990">
    <property type="entry name" value="TPR-like_helical_dom_sf"/>
</dbReference>
<protein>
    <submittedName>
        <fullName evidence="4">Transglycosylase SLT domain-containing protein</fullName>
    </submittedName>
</protein>
<comment type="similarity">
    <text evidence="1">Belongs to the transglycosylase Slt family.</text>
</comment>
<sequence length="282" mass="29954">MRLLAAVAASLLAHAAGAQNAATLFDQAQRLEHGEGVAQDMGQAAALYCRAARLGAAEAQYALGWMLANGRGVARDDGQAWRLFSLAAEQGHAAGARMLQLLPAAPGAELPACMAPEPALQVDTALPVPDYNGATPQLRALVDRLAPQYEIDPALALAIIAIESGFNRTAVSPKDARGLMQLIPTTALRFCVRDAFDAEQNLRGGLAYLRWLLARFHGDVTLAAAAYNAGEGAVEQYGGVPPYQETRAYVRRLGQLYGKASHPTSAGAAERCVRQVVIRTRR</sequence>
<dbReference type="PANTHER" id="PTHR37423">
    <property type="entry name" value="SOLUBLE LYTIC MUREIN TRANSGLYCOSYLASE-RELATED"/>
    <property type="match status" value="1"/>
</dbReference>
<dbReference type="InterPro" id="IPR006597">
    <property type="entry name" value="Sel1-like"/>
</dbReference>
<dbReference type="EMBL" id="WWCJ01000026">
    <property type="protein sequence ID" value="MYN05213.1"/>
    <property type="molecule type" value="Genomic_DNA"/>
</dbReference>
<dbReference type="PANTHER" id="PTHR37423:SF2">
    <property type="entry name" value="MEMBRANE-BOUND LYTIC MUREIN TRANSGLYCOSYLASE C"/>
    <property type="match status" value="1"/>
</dbReference>
<dbReference type="AlphaFoldDB" id="A0A6N9HPQ8"/>
<evidence type="ECO:0000256" key="1">
    <source>
        <dbReference type="ARBA" id="ARBA00007734"/>
    </source>
</evidence>
<name>A0A6N9HPQ8_9BURK</name>
<proteinExistence type="inferred from homology"/>
<dbReference type="Gene3D" id="1.10.530.10">
    <property type="match status" value="1"/>
</dbReference>
<evidence type="ECO:0000313" key="5">
    <source>
        <dbReference type="Proteomes" id="UP000448575"/>
    </source>
</evidence>
<dbReference type="SUPFAM" id="SSF53955">
    <property type="entry name" value="Lysozyme-like"/>
    <property type="match status" value="1"/>
</dbReference>
<dbReference type="Pfam" id="PF01464">
    <property type="entry name" value="SLT"/>
    <property type="match status" value="1"/>
</dbReference>
<keyword evidence="5" id="KW-1185">Reference proteome</keyword>
<evidence type="ECO:0000256" key="2">
    <source>
        <dbReference type="SAM" id="SignalP"/>
    </source>
</evidence>
<dbReference type="CDD" id="cd00254">
    <property type="entry name" value="LT-like"/>
    <property type="match status" value="1"/>
</dbReference>
<dbReference type="Proteomes" id="UP000448575">
    <property type="component" value="Unassembled WGS sequence"/>
</dbReference>
<dbReference type="RefSeq" id="WP_161028160.1">
    <property type="nucleotide sequence ID" value="NZ_WWCJ01000026.1"/>
</dbReference>
<reference evidence="4 5" key="1">
    <citation type="submission" date="2019-12" db="EMBL/GenBank/DDBJ databases">
        <title>Novel species isolated from a subtropical stream in China.</title>
        <authorList>
            <person name="Lu H."/>
        </authorList>
    </citation>
    <scope>NUCLEOTIDE SEQUENCE [LARGE SCALE GENOMIC DNA]</scope>
    <source>
        <strain evidence="4 5">DS3</strain>
    </source>
</reference>
<dbReference type="Pfam" id="PF08238">
    <property type="entry name" value="Sel1"/>
    <property type="match status" value="2"/>
</dbReference>